<dbReference type="OrthoDB" id="7510573at2"/>
<evidence type="ECO:0000313" key="4">
    <source>
        <dbReference type="EMBL" id="SHK58868.1"/>
    </source>
</evidence>
<dbReference type="EMBL" id="FRAL01000004">
    <property type="protein sequence ID" value="SHK58868.1"/>
    <property type="molecule type" value="Genomic_DNA"/>
</dbReference>
<feature type="domain" description="Helix-hairpin-helix DNA-binding motif class 1" evidence="3">
    <location>
        <begin position="64"/>
        <end position="83"/>
    </location>
</feature>
<dbReference type="InterPro" id="IPR003583">
    <property type="entry name" value="Hlx-hairpin-Hlx_DNA-bd_motif"/>
</dbReference>
<evidence type="ECO:0000256" key="2">
    <source>
        <dbReference type="SAM" id="SignalP"/>
    </source>
</evidence>
<dbReference type="RefSeq" id="WP_082920034.1">
    <property type="nucleotide sequence ID" value="NZ_BDEO01000011.1"/>
</dbReference>
<dbReference type="SUPFAM" id="SSF47781">
    <property type="entry name" value="RuvA domain 2-like"/>
    <property type="match status" value="1"/>
</dbReference>
<proteinExistence type="predicted"/>
<accession>A0A1M6TPY2</accession>
<evidence type="ECO:0000256" key="1">
    <source>
        <dbReference type="SAM" id="MobiDB-lite"/>
    </source>
</evidence>
<dbReference type="GO" id="GO:0003677">
    <property type="term" value="F:DNA binding"/>
    <property type="evidence" value="ECO:0007669"/>
    <property type="project" value="InterPro"/>
</dbReference>
<dbReference type="AlphaFoldDB" id="A0A1M6TPY2"/>
<dbReference type="InterPro" id="IPR010994">
    <property type="entry name" value="RuvA_2-like"/>
</dbReference>
<sequence length="116" mass="11917">MHIDIKGLTTSLGLALLLGIAQPTLAEDSSDTSTTDPASTAEPASTSAEHLGIAPIDINTADATLLTELPGIGEVKASAIVEDRDANGPFENADDLTRVKGIGEATVEALKDEVTY</sequence>
<keyword evidence="2" id="KW-0732">Signal</keyword>
<dbReference type="Proteomes" id="UP000184248">
    <property type="component" value="Unassembled WGS sequence"/>
</dbReference>
<feature type="region of interest" description="Disordered" evidence="1">
    <location>
        <begin position="26"/>
        <end position="52"/>
    </location>
</feature>
<feature type="domain" description="Helix-hairpin-helix DNA-binding motif class 1" evidence="3">
    <location>
        <begin position="94"/>
        <end position="113"/>
    </location>
</feature>
<protein>
    <submittedName>
        <fullName evidence="4">Competence protein ComEA</fullName>
    </submittedName>
</protein>
<feature type="signal peptide" evidence="2">
    <location>
        <begin position="1"/>
        <end position="26"/>
    </location>
</feature>
<dbReference type="Gene3D" id="1.10.150.320">
    <property type="entry name" value="Photosystem II 12 kDa extrinsic protein"/>
    <property type="match status" value="1"/>
</dbReference>
<dbReference type="GO" id="GO:0015627">
    <property type="term" value="C:type II protein secretion system complex"/>
    <property type="evidence" value="ECO:0007669"/>
    <property type="project" value="TreeGrafter"/>
</dbReference>
<dbReference type="PANTHER" id="PTHR21180:SF32">
    <property type="entry name" value="ENDONUCLEASE_EXONUCLEASE_PHOSPHATASE FAMILY DOMAIN-CONTAINING PROTEIN 1"/>
    <property type="match status" value="1"/>
</dbReference>
<dbReference type="NCBIfam" id="TIGR00426">
    <property type="entry name" value="competence protein ComEA helix-hairpin-helix repeat region"/>
    <property type="match status" value="1"/>
</dbReference>
<dbReference type="SMART" id="SM00278">
    <property type="entry name" value="HhH1"/>
    <property type="match status" value="2"/>
</dbReference>
<organism evidence="4 5">
    <name type="scientific">Halomonas caseinilytica</name>
    <dbReference type="NCBI Taxonomy" id="438744"/>
    <lineage>
        <taxon>Bacteria</taxon>
        <taxon>Pseudomonadati</taxon>
        <taxon>Pseudomonadota</taxon>
        <taxon>Gammaproteobacteria</taxon>
        <taxon>Oceanospirillales</taxon>
        <taxon>Halomonadaceae</taxon>
        <taxon>Halomonas</taxon>
    </lineage>
</organism>
<evidence type="ECO:0000313" key="5">
    <source>
        <dbReference type="Proteomes" id="UP000184248"/>
    </source>
</evidence>
<feature type="compositionally biased region" description="Low complexity" evidence="1">
    <location>
        <begin position="31"/>
        <end position="49"/>
    </location>
</feature>
<dbReference type="GO" id="GO:0006281">
    <property type="term" value="P:DNA repair"/>
    <property type="evidence" value="ECO:0007669"/>
    <property type="project" value="InterPro"/>
</dbReference>
<dbReference type="InterPro" id="IPR004509">
    <property type="entry name" value="Competence_ComEA_HhH"/>
</dbReference>
<feature type="chain" id="PRO_5009921148" evidence="2">
    <location>
        <begin position="27"/>
        <end position="116"/>
    </location>
</feature>
<dbReference type="PANTHER" id="PTHR21180">
    <property type="entry name" value="ENDONUCLEASE/EXONUCLEASE/PHOSPHATASE FAMILY DOMAIN-CONTAINING PROTEIN 1"/>
    <property type="match status" value="1"/>
</dbReference>
<reference evidence="5" key="1">
    <citation type="submission" date="2016-11" db="EMBL/GenBank/DDBJ databases">
        <authorList>
            <person name="Varghese N."/>
            <person name="Submissions S."/>
        </authorList>
    </citation>
    <scope>NUCLEOTIDE SEQUENCE [LARGE SCALE GENOMIC DNA]</scope>
    <source>
        <strain evidence="5">ALO Sharm</strain>
    </source>
</reference>
<name>A0A1M6TPY2_9GAMM</name>
<dbReference type="Pfam" id="PF12836">
    <property type="entry name" value="HHH_3"/>
    <property type="match status" value="1"/>
</dbReference>
<gene>
    <name evidence="4" type="ORF">SAMN05192556_10411</name>
</gene>
<evidence type="ECO:0000259" key="3">
    <source>
        <dbReference type="SMART" id="SM00278"/>
    </source>
</evidence>
<dbReference type="GO" id="GO:0015628">
    <property type="term" value="P:protein secretion by the type II secretion system"/>
    <property type="evidence" value="ECO:0007669"/>
    <property type="project" value="TreeGrafter"/>
</dbReference>
<dbReference type="InterPro" id="IPR051675">
    <property type="entry name" value="Endo/Exo/Phosphatase_dom_1"/>
</dbReference>
<keyword evidence="5" id="KW-1185">Reference proteome</keyword>